<feature type="signal peptide" evidence="1">
    <location>
        <begin position="1"/>
        <end position="23"/>
    </location>
</feature>
<reference evidence="2 3" key="1">
    <citation type="journal article" date="2024" name="J. Plant Pathol.">
        <title>Sequence and assembly of the genome of Seiridium unicorne, isolate CBS 538.82, causal agent of cypress canker disease.</title>
        <authorList>
            <person name="Scali E."/>
            <person name="Rocca G.D."/>
            <person name="Danti R."/>
            <person name="Garbelotto M."/>
            <person name="Barberini S."/>
            <person name="Baroncelli R."/>
            <person name="Emiliani G."/>
        </authorList>
    </citation>
    <scope>NUCLEOTIDE SEQUENCE [LARGE SCALE GENOMIC DNA]</scope>
    <source>
        <strain evidence="2 3">BM-138-508</strain>
    </source>
</reference>
<name>A0ABR2UMK0_9PEZI</name>
<proteinExistence type="predicted"/>
<keyword evidence="3" id="KW-1185">Reference proteome</keyword>
<organism evidence="2 3">
    <name type="scientific">Seiridium unicorne</name>
    <dbReference type="NCBI Taxonomy" id="138068"/>
    <lineage>
        <taxon>Eukaryota</taxon>
        <taxon>Fungi</taxon>
        <taxon>Dikarya</taxon>
        <taxon>Ascomycota</taxon>
        <taxon>Pezizomycotina</taxon>
        <taxon>Sordariomycetes</taxon>
        <taxon>Xylariomycetidae</taxon>
        <taxon>Amphisphaeriales</taxon>
        <taxon>Sporocadaceae</taxon>
        <taxon>Seiridium</taxon>
    </lineage>
</organism>
<protein>
    <submittedName>
        <fullName evidence="2">Uncharacterized protein</fullName>
    </submittedName>
</protein>
<gene>
    <name evidence="2" type="ORF">SUNI508_10227</name>
</gene>
<dbReference type="Proteomes" id="UP001408356">
    <property type="component" value="Unassembled WGS sequence"/>
</dbReference>
<evidence type="ECO:0000256" key="1">
    <source>
        <dbReference type="SAM" id="SignalP"/>
    </source>
</evidence>
<evidence type="ECO:0000313" key="2">
    <source>
        <dbReference type="EMBL" id="KAK9415749.1"/>
    </source>
</evidence>
<sequence>MYFTKSISSFLVTGLLVTSTLEAVVPSIASCGSTTKNIRRRAQPKFEDFGKWSCQEGSTSGDQLSWLGGASNPMKLARASLVKSSTPIGSRCAGIVLQGEIKDEDDKDTFSHFLAHIQLDNGEMGIYVDLETKVYANKDKLKDIKSCWITYPDMFEDNTRQLLKEWILEWRYGVDG</sequence>
<accession>A0ABR2UMK0</accession>
<keyword evidence="1" id="KW-0732">Signal</keyword>
<dbReference type="EMBL" id="JARVKF010000413">
    <property type="protein sequence ID" value="KAK9415749.1"/>
    <property type="molecule type" value="Genomic_DNA"/>
</dbReference>
<evidence type="ECO:0000313" key="3">
    <source>
        <dbReference type="Proteomes" id="UP001408356"/>
    </source>
</evidence>
<comment type="caution">
    <text evidence="2">The sequence shown here is derived from an EMBL/GenBank/DDBJ whole genome shotgun (WGS) entry which is preliminary data.</text>
</comment>
<feature type="chain" id="PRO_5047089817" evidence="1">
    <location>
        <begin position="24"/>
        <end position="176"/>
    </location>
</feature>